<dbReference type="PANTHER" id="PTHR42782">
    <property type="entry name" value="SI:CH73-314G15.3"/>
    <property type="match status" value="1"/>
</dbReference>
<dbReference type="PIRSF" id="PIRSF012318">
    <property type="entry name" value="UCP012318"/>
    <property type="match status" value="1"/>
</dbReference>
<protein>
    <recommendedName>
        <fullName evidence="4">Rhamnosyltransferase</fullName>
    </recommendedName>
</protein>
<dbReference type="InterPro" id="IPR009078">
    <property type="entry name" value="Ferritin-like_SF"/>
</dbReference>
<dbReference type="InterPro" id="IPR007402">
    <property type="entry name" value="DUF455"/>
</dbReference>
<dbReference type="RefSeq" id="WP_037453472.1">
    <property type="nucleotide sequence ID" value="NZ_AVFL01000010.1"/>
</dbReference>
<dbReference type="OrthoDB" id="9778629at2"/>
<keyword evidence="3" id="KW-1185">Reference proteome</keyword>
<dbReference type="CDD" id="cd00657">
    <property type="entry name" value="Ferritin_like"/>
    <property type="match status" value="1"/>
</dbReference>
<feature type="compositionally biased region" description="Basic and acidic residues" evidence="1">
    <location>
        <begin position="52"/>
        <end position="67"/>
    </location>
</feature>
<comment type="caution">
    <text evidence="2">The sequence shown here is derived from an EMBL/GenBank/DDBJ whole genome shotgun (WGS) entry which is preliminary data.</text>
</comment>
<dbReference type="PATRIC" id="fig|1385369.3.peg.3175"/>
<evidence type="ECO:0000313" key="3">
    <source>
        <dbReference type="Proteomes" id="UP000019486"/>
    </source>
</evidence>
<evidence type="ECO:0008006" key="4">
    <source>
        <dbReference type="Google" id="ProtNLM"/>
    </source>
</evidence>
<feature type="region of interest" description="Disordered" evidence="1">
    <location>
        <begin position="41"/>
        <end position="70"/>
    </location>
</feature>
<name>W9H4V1_9PROT</name>
<dbReference type="PANTHER" id="PTHR42782:SF4">
    <property type="entry name" value="DUF455 DOMAIN-CONTAINING PROTEIN"/>
    <property type="match status" value="1"/>
</dbReference>
<dbReference type="EMBL" id="AVFL01000010">
    <property type="protein sequence ID" value="EWY39816.1"/>
    <property type="molecule type" value="Genomic_DNA"/>
</dbReference>
<dbReference type="STRING" id="1385369.N825_04745"/>
<proteinExistence type="predicted"/>
<dbReference type="InterPro" id="IPR011197">
    <property type="entry name" value="UCP012318"/>
</dbReference>
<reference evidence="2 3" key="1">
    <citation type="submission" date="2013-08" db="EMBL/GenBank/DDBJ databases">
        <title>The genome sequence of Skermanella stibiiresistens.</title>
        <authorList>
            <person name="Zhu W."/>
            <person name="Wang G."/>
        </authorList>
    </citation>
    <scope>NUCLEOTIDE SEQUENCE [LARGE SCALE GENOMIC DNA]</scope>
    <source>
        <strain evidence="2 3">SB22</strain>
    </source>
</reference>
<dbReference type="SUPFAM" id="SSF47240">
    <property type="entry name" value="Ferritin-like"/>
    <property type="match status" value="1"/>
</dbReference>
<organism evidence="2 3">
    <name type="scientific">Skermanella stibiiresistens SB22</name>
    <dbReference type="NCBI Taxonomy" id="1385369"/>
    <lineage>
        <taxon>Bacteria</taxon>
        <taxon>Pseudomonadati</taxon>
        <taxon>Pseudomonadota</taxon>
        <taxon>Alphaproteobacteria</taxon>
        <taxon>Rhodospirillales</taxon>
        <taxon>Azospirillaceae</taxon>
        <taxon>Skermanella</taxon>
    </lineage>
</organism>
<accession>W9H4V1</accession>
<sequence length="269" mass="29634">MTLRAAAITVLTTADPAEKVRLSRRFAEDWRSGAIAGIGDDADGMAPPLRPARPDHPELRLPRDMPPRRKAGSVSGRIALVHALAHIELNAIDLSWDIVARFGAGMPKAFSDDWVQVADDEARHFDMLCRRLAEFGSHYGALPAHDGLWQASEITAHDLAARLAIVPLVLEARGLDVTPAMILNLRRVGDDASADALQIIHDDEITHVAAGRRWFEHVCDKLAVEPIPTWQNLVRTHFKGGLKRPFNEESRTKAGFAAAFYEPLADEQV</sequence>
<dbReference type="AlphaFoldDB" id="W9H4V1"/>
<dbReference type="Proteomes" id="UP000019486">
    <property type="component" value="Unassembled WGS sequence"/>
</dbReference>
<evidence type="ECO:0000256" key="1">
    <source>
        <dbReference type="SAM" id="MobiDB-lite"/>
    </source>
</evidence>
<dbReference type="Pfam" id="PF04305">
    <property type="entry name" value="DUF455"/>
    <property type="match status" value="1"/>
</dbReference>
<gene>
    <name evidence="2" type="ORF">N825_04745</name>
</gene>
<evidence type="ECO:0000313" key="2">
    <source>
        <dbReference type="EMBL" id="EWY39816.1"/>
    </source>
</evidence>